<evidence type="ECO:0000256" key="1">
    <source>
        <dbReference type="SAM" id="MobiDB-lite"/>
    </source>
</evidence>
<reference evidence="2 3" key="1">
    <citation type="submission" date="2024-08" db="EMBL/GenBank/DDBJ databases">
        <title>Genome mining of Saccharopolyspora cebuensis PGLac3 from Nigerian medicinal plant.</title>
        <authorList>
            <person name="Ezeobiora C.E."/>
            <person name="Igbokwe N.H."/>
            <person name="Amin D.H."/>
            <person name="Mendie U.E."/>
        </authorList>
    </citation>
    <scope>NUCLEOTIDE SEQUENCE [LARGE SCALE GENOMIC DNA]</scope>
    <source>
        <strain evidence="2 3">PGLac3</strain>
    </source>
</reference>
<evidence type="ECO:0000313" key="3">
    <source>
        <dbReference type="Proteomes" id="UP001564626"/>
    </source>
</evidence>
<dbReference type="RefSeq" id="WP_345360487.1">
    <property type="nucleotide sequence ID" value="NZ_BAABII010000004.1"/>
</dbReference>
<keyword evidence="3" id="KW-1185">Reference proteome</keyword>
<comment type="caution">
    <text evidence="2">The sequence shown here is derived from an EMBL/GenBank/DDBJ whole genome shotgun (WGS) entry which is preliminary data.</text>
</comment>
<name>A0ABV4CI24_9PSEU</name>
<sequence length="62" mass="6781">MSKTTSDPNTPIFGELTAELGLPQLDIHDFDQHAFDLAEDEGAAEDDGAESPRKGGRRRKPE</sequence>
<gene>
    <name evidence="2" type="ORF">AB8O55_15065</name>
</gene>
<feature type="compositionally biased region" description="Acidic residues" evidence="1">
    <location>
        <begin position="37"/>
        <end position="49"/>
    </location>
</feature>
<protein>
    <submittedName>
        <fullName evidence="2">Uncharacterized protein</fullName>
    </submittedName>
</protein>
<feature type="region of interest" description="Disordered" evidence="1">
    <location>
        <begin position="31"/>
        <end position="62"/>
    </location>
</feature>
<dbReference type="EMBL" id="JBGEHV010000025">
    <property type="protein sequence ID" value="MEY8040726.1"/>
    <property type="molecule type" value="Genomic_DNA"/>
</dbReference>
<organism evidence="2 3">
    <name type="scientific">Saccharopolyspora cebuensis</name>
    <dbReference type="NCBI Taxonomy" id="418759"/>
    <lineage>
        <taxon>Bacteria</taxon>
        <taxon>Bacillati</taxon>
        <taxon>Actinomycetota</taxon>
        <taxon>Actinomycetes</taxon>
        <taxon>Pseudonocardiales</taxon>
        <taxon>Pseudonocardiaceae</taxon>
        <taxon>Saccharopolyspora</taxon>
    </lineage>
</organism>
<proteinExistence type="predicted"/>
<accession>A0ABV4CI24</accession>
<dbReference type="Proteomes" id="UP001564626">
    <property type="component" value="Unassembled WGS sequence"/>
</dbReference>
<evidence type="ECO:0000313" key="2">
    <source>
        <dbReference type="EMBL" id="MEY8040726.1"/>
    </source>
</evidence>